<dbReference type="Pfam" id="PF10001">
    <property type="entry name" value="DUF2242"/>
    <property type="match status" value="1"/>
</dbReference>
<comment type="caution">
    <text evidence="1">The sequence shown here is derived from an EMBL/GenBank/DDBJ whole genome shotgun (WGS) entry which is preliminary data.</text>
</comment>
<organism evidence="1 2">
    <name type="scientific">Dentiradicibacter hellwigii</name>
    <dbReference type="NCBI Taxonomy" id="3149053"/>
    <lineage>
        <taxon>Bacteria</taxon>
        <taxon>Pseudomonadati</taxon>
        <taxon>Pseudomonadota</taxon>
        <taxon>Betaproteobacteria</taxon>
        <taxon>Rhodocyclales</taxon>
        <taxon>Rhodocyclaceae</taxon>
        <taxon>Dentiradicibacter</taxon>
    </lineage>
</organism>
<evidence type="ECO:0000313" key="2">
    <source>
        <dbReference type="Proteomes" id="UP001574673"/>
    </source>
</evidence>
<dbReference type="InterPro" id="IPR018718">
    <property type="entry name" value="DUF2242"/>
</dbReference>
<accession>A0ABV4UH44</accession>
<proteinExistence type="predicted"/>
<gene>
    <name evidence="1" type="ORF">ABCS64_10560</name>
</gene>
<dbReference type="Proteomes" id="UP001574673">
    <property type="component" value="Unassembled WGS sequence"/>
</dbReference>
<name>A0ABV4UH44_9RHOO</name>
<reference evidence="2" key="1">
    <citation type="submission" date="2024-06" db="EMBL/GenBank/DDBJ databases">
        <title>Radixoralia hellwigii gen. nov., sp nov., isolated from a root canal in the human oral cavity.</title>
        <authorList>
            <person name="Bartsch S."/>
            <person name="Wittmer A."/>
            <person name="Schulz A.-K."/>
            <person name="Neumann-Schaal M."/>
            <person name="Wolf J."/>
            <person name="Gronow S."/>
            <person name="Tennert C."/>
            <person name="Haecker G."/>
            <person name="Cieplik F."/>
            <person name="Al-Ahmad A."/>
        </authorList>
    </citation>
    <scope>NUCLEOTIDE SEQUENCE [LARGE SCALE GENOMIC DNA]</scope>
    <source>
        <strain evidence="2">Wk13</strain>
    </source>
</reference>
<evidence type="ECO:0000313" key="1">
    <source>
        <dbReference type="EMBL" id="MFA9950754.1"/>
    </source>
</evidence>
<sequence length="207" mass="22556">MNAMTSIFFPQTPRYKQHPYFQRLLQASALILGLGLTLTLTACKSTSAPEKRVHANETFTTDTPFSYASKRPPEAACETGKRALLSQGYRISEDKTLSLNGEKIFRPETERVVRLGINLVCLASGRGAIIYANALETHYELKSSGSSAGVSVSGMGSLSLPWTMDRNTLVKISEETITNAGFYQRLFDLIESLEGGKKATPAADDAP</sequence>
<protein>
    <submittedName>
        <fullName evidence="1">DUF2242 domain-containing protein</fullName>
    </submittedName>
</protein>
<keyword evidence="2" id="KW-1185">Reference proteome</keyword>
<dbReference type="EMBL" id="JBEUWX010000002">
    <property type="protein sequence ID" value="MFA9950754.1"/>
    <property type="molecule type" value="Genomic_DNA"/>
</dbReference>